<dbReference type="Gramene" id="HORVU.MOREX.r2.3HG0271600.1">
    <property type="protein sequence ID" value="HORVU.MOREX.r2.3HG0271600.1.CDS.1"/>
    <property type="gene ID" value="HORVU.MOREX.r2.3HG0271600"/>
</dbReference>
<reference evidence="2" key="1">
    <citation type="journal article" date="2012" name="Nature">
        <title>A physical, genetic and functional sequence assembly of the barley genome.</title>
        <authorList>
            <consortium name="The International Barley Genome Sequencing Consortium"/>
            <person name="Mayer K.F."/>
            <person name="Waugh R."/>
            <person name="Brown J.W."/>
            <person name="Schulman A."/>
            <person name="Langridge P."/>
            <person name="Platzer M."/>
            <person name="Fincher G.B."/>
            <person name="Muehlbauer G.J."/>
            <person name="Sato K."/>
            <person name="Close T.J."/>
            <person name="Wise R.P."/>
            <person name="Stein N."/>
        </authorList>
    </citation>
    <scope>NUCLEOTIDE SEQUENCE [LARGE SCALE GENOMIC DNA]</scope>
    <source>
        <strain evidence="2">cv. Morex</strain>
    </source>
</reference>
<dbReference type="EnsemblPlants" id="HORVU.MOREX.r3.3HG0325610.1">
    <property type="protein sequence ID" value="HORVU.MOREX.r3.3HG0325610.1.CDS1"/>
    <property type="gene ID" value="HORVU.MOREX.r3.3HG0325610"/>
</dbReference>
<reference evidence="1" key="3">
    <citation type="submission" date="2022-01" db="UniProtKB">
        <authorList>
            <consortium name="EnsemblPlants"/>
        </authorList>
    </citation>
    <scope>IDENTIFICATION</scope>
    <source>
        <strain evidence="1">subsp. vulgare</strain>
    </source>
</reference>
<evidence type="ECO:0000313" key="1">
    <source>
        <dbReference type="EnsemblPlants" id="HORVU.MOREX.r3.3HG0325610.1.CDS1"/>
    </source>
</evidence>
<protein>
    <submittedName>
        <fullName evidence="1">Uncharacterized protein</fullName>
    </submittedName>
</protein>
<dbReference type="Gramene" id="HORVU.MOREX.r3.3HG0325610.1">
    <property type="protein sequence ID" value="HORVU.MOREX.r3.3HG0325610.1.CDS1"/>
    <property type="gene ID" value="HORVU.MOREX.r3.3HG0325610"/>
</dbReference>
<keyword evidence="2" id="KW-1185">Reference proteome</keyword>
<dbReference type="AlphaFoldDB" id="A0A8I6XAB2"/>
<sequence length="101" mass="11404">MKMNRQPWHVASRNLCCNACPWRQVRCVDVQPISCACMSSGPSSELLIHQLVFIASSMTISFCHTVHSIVALLRRNSRSNLGPFFSTYKQVVVSLTMYIGR</sequence>
<name>A0A8I6XAB2_HORVV</name>
<dbReference type="Proteomes" id="UP000011116">
    <property type="component" value="Chromosome 3H"/>
</dbReference>
<organism evidence="1 2">
    <name type="scientific">Hordeum vulgare subsp. vulgare</name>
    <name type="common">Domesticated barley</name>
    <dbReference type="NCBI Taxonomy" id="112509"/>
    <lineage>
        <taxon>Eukaryota</taxon>
        <taxon>Viridiplantae</taxon>
        <taxon>Streptophyta</taxon>
        <taxon>Embryophyta</taxon>
        <taxon>Tracheophyta</taxon>
        <taxon>Spermatophyta</taxon>
        <taxon>Magnoliopsida</taxon>
        <taxon>Liliopsida</taxon>
        <taxon>Poales</taxon>
        <taxon>Poaceae</taxon>
        <taxon>BOP clade</taxon>
        <taxon>Pooideae</taxon>
        <taxon>Triticodae</taxon>
        <taxon>Triticeae</taxon>
        <taxon>Hordeinae</taxon>
        <taxon>Hordeum</taxon>
    </lineage>
</organism>
<evidence type="ECO:0000313" key="2">
    <source>
        <dbReference type="Proteomes" id="UP000011116"/>
    </source>
</evidence>
<reference evidence="1" key="2">
    <citation type="submission" date="2020-10" db="EMBL/GenBank/DDBJ databases">
        <authorList>
            <person name="Scholz U."/>
            <person name="Mascher M."/>
            <person name="Fiebig A."/>
        </authorList>
    </citation>
    <scope>NUCLEOTIDE SEQUENCE [LARGE SCALE GENOMIC DNA]</scope>
    <source>
        <strain evidence="1">cv. Morex</strain>
    </source>
</reference>
<accession>A0A8I6XAB2</accession>
<proteinExistence type="predicted"/>